<dbReference type="EMBL" id="JACGWJ010000016">
    <property type="protein sequence ID" value="KAL0360541.1"/>
    <property type="molecule type" value="Genomic_DNA"/>
</dbReference>
<comment type="caution">
    <text evidence="5">The sequence shown here is derived from an EMBL/GenBank/DDBJ whole genome shotgun (WGS) entry which is preliminary data.</text>
</comment>
<sequence length="1031" mass="115352">MDQKSWLWKKRSTEKTLVADKANNSSSKCEEEVTEVQKLQTEKIELERDLRILNEKLSSALSESNAKDNIAKKQVKIAEEAIAEFDKVLQQKATSEERIGQLDAALKECMQQLRFVREEQEKRVHGAVVRASEEFEKIKIALDEKLSEAGKRLAKLEAENSQLMKALAGKDMVIEDLSKYRTQLEADFNALMLRVDSTEKEKASLKYEVCVLEKELDIRNEEREFNRRTADVARKHHEENVKRIAKLESECQRLRLLVRKRLPGPAALAQMKSEVEMLGNDQVGTRRRKSNPSLTSSVKFCVELAPDAPSKRIDLLTEQLLSGTEGQIEESLKGQTADESGKDLCFLKENSLAASSDVGSDDKASCAESWASALISELEHFKNKKQFGAPSQRNVGASDMNLMDDFAEMEKLAVVSANYLAGNFHHEEGNTIIGTSGRESDGHSAPGMDLASLNNCPLKPLISGQEIQSQYIAANKVSGWLGDMLKMLLDYSHASQRNPQEVLEDMKVALADNNADTTADASCNENGHVISASPIKSSNLDTFDERNDSPNTKKIVQKFRSDVSISVHKVLELLEGINIQSQENGASESLSGKDDKLLSYKNTENPTGYMVRVFQWKTAELSTILQQLVQSCNDLLDGTTDLEQFVQKVASNLEWVINHCFSLQDVSSMKDAIRSHLDWDELDGSRSESEVDSGFANHYAECNRLHIQREDMRYFPIVSTLSGDNSACQMEALQTPVKEETNKESSTVHLEAMLQPEIVKGECFMIQPQESKDKTENHLPEMEIMKHSEGKTGNQIEKQKMMKEDLQAQLMETNHELRKACQKISHLENELENRTNSCKKLEETCHDLKIQLKSMTSKEVPDNGKHWEKQLQNDWEITAASEKLAECQETILNLGKQLKALASPSDAALFDKVISTPADSVVASLSTPQKNISQRTSLLDKMLAEDNARLVASPGTKKDTKNRNDSSAVSTNAAMESSSKFTDPNGTNHDEKSKSAAASMDIVPCKKTGGRSFFKRLFRRRKKGNSLKTPF</sequence>
<evidence type="ECO:0000256" key="2">
    <source>
        <dbReference type="ARBA" id="ARBA00023054"/>
    </source>
</evidence>
<reference evidence="5" key="2">
    <citation type="journal article" date="2024" name="Plant">
        <title>Genomic evolution and insights into agronomic trait innovations of Sesamum species.</title>
        <authorList>
            <person name="Miao H."/>
            <person name="Wang L."/>
            <person name="Qu L."/>
            <person name="Liu H."/>
            <person name="Sun Y."/>
            <person name="Le M."/>
            <person name="Wang Q."/>
            <person name="Wei S."/>
            <person name="Zheng Y."/>
            <person name="Lin W."/>
            <person name="Duan Y."/>
            <person name="Cao H."/>
            <person name="Xiong S."/>
            <person name="Wang X."/>
            <person name="Wei L."/>
            <person name="Li C."/>
            <person name="Ma Q."/>
            <person name="Ju M."/>
            <person name="Zhao R."/>
            <person name="Li G."/>
            <person name="Mu C."/>
            <person name="Tian Q."/>
            <person name="Mei H."/>
            <person name="Zhang T."/>
            <person name="Gao T."/>
            <person name="Zhang H."/>
        </authorList>
    </citation>
    <scope>NUCLEOTIDE SEQUENCE</scope>
    <source>
        <strain evidence="5">G02</strain>
    </source>
</reference>
<evidence type="ECO:0000256" key="1">
    <source>
        <dbReference type="ARBA" id="ARBA00005921"/>
    </source>
</evidence>
<comment type="similarity">
    <text evidence="1">Belongs to the FPP family.</text>
</comment>
<gene>
    <name evidence="5" type="ORF">Sradi_3738600</name>
</gene>
<evidence type="ECO:0000313" key="5">
    <source>
        <dbReference type="EMBL" id="KAL0360541.1"/>
    </source>
</evidence>
<feature type="region of interest" description="Disordered" evidence="4">
    <location>
        <begin position="951"/>
        <end position="1002"/>
    </location>
</feature>
<dbReference type="AlphaFoldDB" id="A0AAW2PYV3"/>
<feature type="coiled-coil region" evidence="3">
    <location>
        <begin position="139"/>
        <end position="201"/>
    </location>
</feature>
<dbReference type="PANTHER" id="PTHR31580">
    <property type="entry name" value="FILAMENT-LIKE PLANT PROTEIN 4"/>
    <property type="match status" value="1"/>
</dbReference>
<organism evidence="5">
    <name type="scientific">Sesamum radiatum</name>
    <name type="common">Black benniseed</name>
    <dbReference type="NCBI Taxonomy" id="300843"/>
    <lineage>
        <taxon>Eukaryota</taxon>
        <taxon>Viridiplantae</taxon>
        <taxon>Streptophyta</taxon>
        <taxon>Embryophyta</taxon>
        <taxon>Tracheophyta</taxon>
        <taxon>Spermatophyta</taxon>
        <taxon>Magnoliopsida</taxon>
        <taxon>eudicotyledons</taxon>
        <taxon>Gunneridae</taxon>
        <taxon>Pentapetalae</taxon>
        <taxon>asterids</taxon>
        <taxon>lamiids</taxon>
        <taxon>Lamiales</taxon>
        <taxon>Pedaliaceae</taxon>
        <taxon>Sesamum</taxon>
    </lineage>
</organism>
<evidence type="ECO:0000256" key="4">
    <source>
        <dbReference type="SAM" id="MobiDB-lite"/>
    </source>
</evidence>
<accession>A0AAW2PYV3</accession>
<feature type="coiled-coil region" evidence="3">
    <location>
        <begin position="796"/>
        <end position="858"/>
    </location>
</feature>
<feature type="compositionally biased region" description="Polar residues" evidence="4">
    <location>
        <begin position="965"/>
        <end position="987"/>
    </location>
</feature>
<feature type="coiled-coil region" evidence="3">
    <location>
        <begin position="29"/>
        <end position="98"/>
    </location>
</feature>
<proteinExistence type="inferred from homology"/>
<reference evidence="5" key="1">
    <citation type="submission" date="2020-06" db="EMBL/GenBank/DDBJ databases">
        <authorList>
            <person name="Li T."/>
            <person name="Hu X."/>
            <person name="Zhang T."/>
            <person name="Song X."/>
            <person name="Zhang H."/>
            <person name="Dai N."/>
            <person name="Sheng W."/>
            <person name="Hou X."/>
            <person name="Wei L."/>
        </authorList>
    </citation>
    <scope>NUCLEOTIDE SEQUENCE</scope>
    <source>
        <strain evidence="5">G02</strain>
        <tissue evidence="5">Leaf</tissue>
    </source>
</reference>
<protein>
    <submittedName>
        <fullName evidence="5">Filament-like plant protein 7</fullName>
    </submittedName>
</protein>
<evidence type="ECO:0000256" key="3">
    <source>
        <dbReference type="SAM" id="Coils"/>
    </source>
</evidence>
<name>A0AAW2PYV3_SESRA</name>
<dbReference type="Pfam" id="PF05911">
    <property type="entry name" value="FPP"/>
    <property type="match status" value="1"/>
</dbReference>
<dbReference type="PANTHER" id="PTHR31580:SF22">
    <property type="entry name" value="FILAMENT-LIKE PLANT PROTEIN 7"/>
    <property type="match status" value="1"/>
</dbReference>
<dbReference type="InterPro" id="IPR008587">
    <property type="entry name" value="FPP_plant"/>
</dbReference>
<keyword evidence="2 3" id="KW-0175">Coiled coil</keyword>